<name>A0A5J4ULE8_9EUKA</name>
<accession>A0A5J4ULE8</accession>
<evidence type="ECO:0000313" key="2">
    <source>
        <dbReference type="Proteomes" id="UP000324800"/>
    </source>
</evidence>
<organism evidence="1 2">
    <name type="scientific">Streblomastix strix</name>
    <dbReference type="NCBI Taxonomy" id="222440"/>
    <lineage>
        <taxon>Eukaryota</taxon>
        <taxon>Metamonada</taxon>
        <taxon>Preaxostyla</taxon>
        <taxon>Oxymonadida</taxon>
        <taxon>Streblomastigidae</taxon>
        <taxon>Streblomastix</taxon>
    </lineage>
</organism>
<comment type="caution">
    <text evidence="1">The sequence shown here is derived from an EMBL/GenBank/DDBJ whole genome shotgun (WGS) entry which is preliminary data.</text>
</comment>
<evidence type="ECO:0000313" key="1">
    <source>
        <dbReference type="EMBL" id="KAA6371339.1"/>
    </source>
</evidence>
<dbReference type="OrthoDB" id="10690918at2759"/>
<protein>
    <recommendedName>
        <fullName evidence="3">HAT C-terminal dimerisation domain-containing protein</fullName>
    </recommendedName>
</protein>
<sequence>MNFQQEAYEFFAGKYSGIDDQLLLINPPLYWKSVNQIDLMKKSFSEFNQGILSMPASEADAERLFSKAKRVIGNPGQHTSLQTIFTRLV</sequence>
<reference evidence="1 2" key="1">
    <citation type="submission" date="2019-03" db="EMBL/GenBank/DDBJ databases">
        <title>Single cell metagenomics reveals metabolic interactions within the superorganism composed of flagellate Streblomastix strix and complex community of Bacteroidetes bacteria on its surface.</title>
        <authorList>
            <person name="Treitli S.C."/>
            <person name="Kolisko M."/>
            <person name="Husnik F."/>
            <person name="Keeling P."/>
            <person name="Hampl V."/>
        </authorList>
    </citation>
    <scope>NUCLEOTIDE SEQUENCE [LARGE SCALE GENOMIC DNA]</scope>
    <source>
        <strain evidence="1">ST1C</strain>
    </source>
</reference>
<dbReference type="Proteomes" id="UP000324800">
    <property type="component" value="Unassembled WGS sequence"/>
</dbReference>
<evidence type="ECO:0008006" key="3">
    <source>
        <dbReference type="Google" id="ProtNLM"/>
    </source>
</evidence>
<proteinExistence type="predicted"/>
<dbReference type="EMBL" id="SNRW01014567">
    <property type="protein sequence ID" value="KAA6371339.1"/>
    <property type="molecule type" value="Genomic_DNA"/>
</dbReference>
<dbReference type="AlphaFoldDB" id="A0A5J4ULE8"/>
<gene>
    <name evidence="1" type="ORF">EZS28_033135</name>
</gene>